<gene>
    <name evidence="2" type="primary">icmP</name>
    <name evidence="2" type="ORF">KU39_2580</name>
</gene>
<dbReference type="OrthoDB" id="5616932at2"/>
<accession>A0A1L6TEE0</accession>
<dbReference type="EMBL" id="CP012508">
    <property type="protein sequence ID" value="ALB23756.1"/>
    <property type="molecule type" value="Genomic_DNA"/>
</dbReference>
<dbReference type="Pfam" id="PF23127">
    <property type="entry name" value="DotM_C"/>
    <property type="match status" value="1"/>
</dbReference>
<name>A0A1L6TEE0_PISSA</name>
<dbReference type="RefSeq" id="WP_027242624.1">
    <property type="nucleotide sequence ID" value="NZ_CP012508.1"/>
</dbReference>
<evidence type="ECO:0000313" key="2">
    <source>
        <dbReference type="EMBL" id="ALB23756.1"/>
    </source>
</evidence>
<sequence>MQNNDQGGVPHIIYYIAAIAIGSCAIFIYFHDEIVGFILILKMFEVRLINLVTGQLQDVIDWSSHTPIQAVTANDLYVLSNKVGLFFCWFNIFITVILTLLLWKYHPGNKLATKHSMSTLLANMKDSFCETRPIIGKSLSKESINKGSWKMALTPLEFMKANNLLDDNKKVNEGLAKEIFINQLGKAWINKDELTEIEKATFGILAAFSCYKRQEAEKAANEISMSSQNKSLNLTLALGLFSKFSTADSVEKVIVSHQYVYTIFSSLLEEARQSGIVSTALFLWLKSQDRSLWYCLNNVGRQAVFIEGAAIRSHWLAEKALGNPIEVPMIDKAISGLNDVFKTVEID</sequence>
<evidence type="ECO:0000259" key="1">
    <source>
        <dbReference type="Pfam" id="PF23127"/>
    </source>
</evidence>
<proteinExistence type="predicted"/>
<dbReference type="NCBIfam" id="NF033890">
    <property type="entry name" value="DotM_IcmP_IVB"/>
    <property type="match status" value="1"/>
</dbReference>
<dbReference type="InterPro" id="IPR049921">
    <property type="entry name" value="DotM-like"/>
</dbReference>
<evidence type="ECO:0000313" key="3">
    <source>
        <dbReference type="Proteomes" id="UP000029558"/>
    </source>
</evidence>
<feature type="domain" description="DotM C-terminal cytoplasmic" evidence="1">
    <location>
        <begin position="176"/>
        <end position="338"/>
    </location>
</feature>
<dbReference type="InterPro" id="IPR056464">
    <property type="entry name" value="DotM_C"/>
</dbReference>
<protein>
    <submittedName>
        <fullName evidence="2">Type IV secretion system protein IcmP</fullName>
    </submittedName>
</protein>
<dbReference type="AlphaFoldDB" id="A0A1L6TEE0"/>
<dbReference type="Proteomes" id="UP000029558">
    <property type="component" value="Chromosome"/>
</dbReference>
<organism evidence="2 3">
    <name type="scientific">Piscirickettsia salmonis</name>
    <dbReference type="NCBI Taxonomy" id="1238"/>
    <lineage>
        <taxon>Bacteria</taxon>
        <taxon>Pseudomonadati</taxon>
        <taxon>Pseudomonadota</taxon>
        <taxon>Gammaproteobacteria</taxon>
        <taxon>Thiotrichales</taxon>
        <taxon>Piscirickettsiaceae</taxon>
        <taxon>Piscirickettsia</taxon>
    </lineage>
</organism>
<reference evidence="2 3" key="1">
    <citation type="journal article" date="2014" name="Genome Announc.">
        <title>Comparative Genome Analysis of Two Isolates of the Fish Pathogen Piscirickettsia salmonis from Different Hosts Reveals Major Differences in Virulence-Associated Secretion Systems.</title>
        <authorList>
            <person name="Bohle H."/>
            <person name="Henriquez P."/>
            <person name="Grothusen H."/>
            <person name="Navas E."/>
            <person name="Sandoval A."/>
            <person name="Bustamante F."/>
            <person name="Bustos P."/>
            <person name="Mancilla M."/>
        </authorList>
    </citation>
    <scope>NUCLEOTIDE SEQUENCE [LARGE SCALE GENOMIC DNA]</scope>
    <source>
        <strain evidence="3">B1-32597</strain>
    </source>
</reference>